<evidence type="ECO:0000313" key="4">
    <source>
        <dbReference type="EMBL" id="KAJ3262303.1"/>
    </source>
</evidence>
<evidence type="ECO:0000256" key="1">
    <source>
        <dbReference type="ARBA" id="ARBA00023180"/>
    </source>
</evidence>
<keyword evidence="1" id="KW-0325">Glycoprotein</keyword>
<dbReference type="Pfam" id="PF10162">
    <property type="entry name" value="G8"/>
    <property type="match status" value="1"/>
</dbReference>
<dbReference type="PROSITE" id="PS51484">
    <property type="entry name" value="G8"/>
    <property type="match status" value="1"/>
</dbReference>
<gene>
    <name evidence="4" type="primary">PKHD1L1</name>
    <name evidence="4" type="ORF">HK103_002717</name>
</gene>
<evidence type="ECO:0000259" key="3">
    <source>
        <dbReference type="PROSITE" id="PS51484"/>
    </source>
</evidence>
<sequence>MRILKIAVCSLIAISEGNMMNFIQDRLNNVSHVGKDKRADDYLIVDNGISGKAKRTSSPVFIQNHWSEVVTFPRPDLSTLTADNTAAVNCPNMMPNLVNWSNSSIWPYGSIPNADGTSIALPNNLNILITNSSLYQGVYGYITIPSNTTLVFDDASITLNTMGVTVYGKLLIGSETCRYRSNININLYGNITAQPFPPDPFVKGIYATGGTLEMHAQVYAPTWTRLATTALPGTTTIYIQDAVNWIPNQEIMITTTVLKDSLESHQNEVRTILSLQLASQYGSSVTAITLNSPLQFLHYAGTEYQAEVVLLSRNIVVQGNMTNSEITALNNANYTCLGDIGSGSSLRPCGAPTGFGGHIYISDNGIGKLTGIELLHMGQTNVMGRYPFHVHMLGNYGVHSYLKYSSIRSSFFRCVSIHGTNNFTLSNNVGYDITGHCYYLEDGVEEYNTLEYNFAGFIHFLGNITDPTMFYTQTLNTVYYDPINLIVPSDVSASGFYITNPHNIFVGNAASGGWSGFAFPALYSAAGLSHATIINPSTRPTLIFDGNSAHSTGYWWQNAGAFYLGGFYQEFDPATGLPSYNPGRMVSNGFNTCISNPNSTTCISDAWMRFTNTKAFLANRGIMHWGNRQELIRYEAHDCGKAANMFGQVWVNQMLAICRTQNVLPLYNSCPTGKTQWWNCASRDLSYWNGYTGFEWYDVGQTHILTNTTFRNCTTNWNGCIPQTGMNGIQYCMGTAWNFLTHSDQFVPEQMQATGNINYQLCDPTKLWRFGQTAHISVSGRMQNWKDTDGTASMQASPQKIGSAWANKWWLLDPNECYQTSTEMNMWVCKSTTSSGQNITSGSLILEVSRLDQATVGNTQCGNGNFISCPTIAYATHILRNDNLTASGLAVEVNSKITGPIDPRLGGGWYIRYLKGAPTNITISNIQLEPNVTHILALPYPAGTQFNIVYNAASWCRPWTRLIVCQTNFTQTFSYQDFISMGSSYGAVYFFDTNINVLYLSVVQQLDNQLGTNGAFDRYQDLSTKRFTRDGITLPIVTWSSFIQIQATCPGLPGVLYCPLTDNFDIVRTAVPSSTYSMSPANSTTTGSQIAIGTSASESIHSDPSRITSLALACFVALSVIII</sequence>
<proteinExistence type="inferred from homology"/>
<name>A0AAD5Y8P2_9FUNG</name>
<dbReference type="PANTHER" id="PTHR47687:SF4">
    <property type="entry name" value="G8 DOMAIN-CONTAINING PROTEIN DDB_G0286311-RELATED"/>
    <property type="match status" value="1"/>
</dbReference>
<accession>A0AAD5Y8P2</accession>
<dbReference type="InterPro" id="IPR055401">
    <property type="entry name" value="CEMIP_beta-hel_dom"/>
</dbReference>
<comment type="caution">
    <text evidence="4">The sequence shown here is derived from an EMBL/GenBank/DDBJ whole genome shotgun (WGS) entry which is preliminary data.</text>
</comment>
<reference evidence="4" key="1">
    <citation type="submission" date="2020-05" db="EMBL/GenBank/DDBJ databases">
        <title>Phylogenomic resolution of chytrid fungi.</title>
        <authorList>
            <person name="Stajich J.E."/>
            <person name="Amses K."/>
            <person name="Simmons R."/>
            <person name="Seto K."/>
            <person name="Myers J."/>
            <person name="Bonds A."/>
            <person name="Quandt C.A."/>
            <person name="Barry K."/>
            <person name="Liu P."/>
            <person name="Grigoriev I."/>
            <person name="Longcore J.E."/>
            <person name="James T.Y."/>
        </authorList>
    </citation>
    <scope>NUCLEOTIDE SEQUENCE</scope>
    <source>
        <strain evidence="4">PLAUS21</strain>
    </source>
</reference>
<evidence type="ECO:0000313" key="5">
    <source>
        <dbReference type="Proteomes" id="UP001210925"/>
    </source>
</evidence>
<organism evidence="4 5">
    <name type="scientific">Boothiomyces macroporosus</name>
    <dbReference type="NCBI Taxonomy" id="261099"/>
    <lineage>
        <taxon>Eukaryota</taxon>
        <taxon>Fungi</taxon>
        <taxon>Fungi incertae sedis</taxon>
        <taxon>Chytridiomycota</taxon>
        <taxon>Chytridiomycota incertae sedis</taxon>
        <taxon>Chytridiomycetes</taxon>
        <taxon>Rhizophydiales</taxon>
        <taxon>Terramycetaceae</taxon>
        <taxon>Boothiomyces</taxon>
    </lineage>
</organism>
<dbReference type="InterPro" id="IPR019316">
    <property type="entry name" value="G8_domain"/>
</dbReference>
<dbReference type="Pfam" id="PF24606">
    <property type="entry name" value="CEMIP_beta-hel"/>
    <property type="match status" value="1"/>
</dbReference>
<evidence type="ECO:0000256" key="2">
    <source>
        <dbReference type="ARBA" id="ARBA00038413"/>
    </source>
</evidence>
<dbReference type="AlphaFoldDB" id="A0AAD5Y8P2"/>
<dbReference type="EMBL" id="JADGKB010000002">
    <property type="protein sequence ID" value="KAJ3262303.1"/>
    <property type="molecule type" value="Genomic_DNA"/>
</dbReference>
<dbReference type="SMART" id="SM01225">
    <property type="entry name" value="G8"/>
    <property type="match status" value="1"/>
</dbReference>
<dbReference type="InterPro" id="IPR052334">
    <property type="entry name" value="G8_domain-comF-like"/>
</dbReference>
<keyword evidence="5" id="KW-1185">Reference proteome</keyword>
<comment type="similarity">
    <text evidence="2">Belongs to the comF family.</text>
</comment>
<dbReference type="PANTHER" id="PTHR47687">
    <property type="entry name" value="G8 DOMAIN-CONTAINING PROTEIN DDB_G0288475-RELATED"/>
    <property type="match status" value="1"/>
</dbReference>
<feature type="domain" description="G8" evidence="3">
    <location>
        <begin position="104"/>
        <end position="228"/>
    </location>
</feature>
<dbReference type="Proteomes" id="UP001210925">
    <property type="component" value="Unassembled WGS sequence"/>
</dbReference>
<protein>
    <submittedName>
        <fullName evidence="4">Fibrocystin-L</fullName>
    </submittedName>
</protein>